<accession>A0ABY0IKF5</accession>
<dbReference type="PANTHER" id="PTHR33121">
    <property type="entry name" value="CYCLIC DI-GMP PHOSPHODIESTERASE PDEF"/>
    <property type="match status" value="1"/>
</dbReference>
<comment type="caution">
    <text evidence="2">The sequence shown here is derived from an EMBL/GenBank/DDBJ whole genome shotgun (WGS) entry which is preliminary data.</text>
</comment>
<dbReference type="InterPro" id="IPR050706">
    <property type="entry name" value="Cyclic-di-GMP_PDE-like"/>
</dbReference>
<evidence type="ECO:0000313" key="3">
    <source>
        <dbReference type="Proteomes" id="UP000292136"/>
    </source>
</evidence>
<dbReference type="RefSeq" id="WP_130460005.1">
    <property type="nucleotide sequence ID" value="NZ_SHKM01000003.1"/>
</dbReference>
<sequence length="239" mass="26557">MHPHTLLECLLARRFAVEYQPLVCPASGDSLGWEALARFSAADGTPLPPDLVFQALHHDPLLLFHTELETKRLQLSLAPPEGLLFVNLDPDSFAAGHGPDGRNAFTELFLPHRQRLVVEVIENLDMGDVALSHQLVEELKADGVLLAMDDLAASRGLISFAALNDSAYLKFDRSWLADSPERERRTAILSWTLPAARSLGVRTVLEGVETANDLKLARRLGFDLVQGFLFRDRFRRAEA</sequence>
<organism evidence="2 3">
    <name type="scientific">Azospira oryzae</name>
    <dbReference type="NCBI Taxonomy" id="146939"/>
    <lineage>
        <taxon>Bacteria</taxon>
        <taxon>Pseudomonadati</taxon>
        <taxon>Pseudomonadota</taxon>
        <taxon>Betaproteobacteria</taxon>
        <taxon>Rhodocyclales</taxon>
        <taxon>Rhodocyclaceae</taxon>
        <taxon>Azospira</taxon>
    </lineage>
</organism>
<dbReference type="SMART" id="SM00052">
    <property type="entry name" value="EAL"/>
    <property type="match status" value="1"/>
</dbReference>
<dbReference type="Pfam" id="PF00563">
    <property type="entry name" value="EAL"/>
    <property type="match status" value="1"/>
</dbReference>
<keyword evidence="3" id="KW-1185">Reference proteome</keyword>
<dbReference type="Gene3D" id="3.20.20.450">
    <property type="entry name" value="EAL domain"/>
    <property type="match status" value="1"/>
</dbReference>
<dbReference type="PANTHER" id="PTHR33121:SF76">
    <property type="entry name" value="SIGNALING PROTEIN"/>
    <property type="match status" value="1"/>
</dbReference>
<proteinExistence type="predicted"/>
<dbReference type="InterPro" id="IPR001633">
    <property type="entry name" value="EAL_dom"/>
</dbReference>
<evidence type="ECO:0000259" key="1">
    <source>
        <dbReference type="PROSITE" id="PS50883"/>
    </source>
</evidence>
<protein>
    <submittedName>
        <fullName evidence="2">EAL domain-containing protein (Putative c-di-GMP-specific phosphodiesterase class I)</fullName>
    </submittedName>
</protein>
<dbReference type="Proteomes" id="UP000292136">
    <property type="component" value="Unassembled WGS sequence"/>
</dbReference>
<evidence type="ECO:0000313" key="2">
    <source>
        <dbReference type="EMBL" id="RZT75674.1"/>
    </source>
</evidence>
<gene>
    <name evidence="2" type="ORF">EV678_2860</name>
</gene>
<dbReference type="SUPFAM" id="SSF141868">
    <property type="entry name" value="EAL domain-like"/>
    <property type="match status" value="1"/>
</dbReference>
<dbReference type="CDD" id="cd01948">
    <property type="entry name" value="EAL"/>
    <property type="match status" value="1"/>
</dbReference>
<reference evidence="2 3" key="1">
    <citation type="submission" date="2019-02" db="EMBL/GenBank/DDBJ databases">
        <title>Genomic Encyclopedia of Type Strains, Phase IV (KMG-IV): sequencing the most valuable type-strain genomes for metagenomic binning, comparative biology and taxonomic classification.</title>
        <authorList>
            <person name="Goeker M."/>
        </authorList>
    </citation>
    <scope>NUCLEOTIDE SEQUENCE [LARGE SCALE GENOMIC DNA]</scope>
    <source>
        <strain evidence="2 3">DSM 21223</strain>
    </source>
</reference>
<dbReference type="EMBL" id="SHKM01000003">
    <property type="protein sequence ID" value="RZT75674.1"/>
    <property type="molecule type" value="Genomic_DNA"/>
</dbReference>
<dbReference type="PROSITE" id="PS50883">
    <property type="entry name" value="EAL"/>
    <property type="match status" value="1"/>
</dbReference>
<name>A0ABY0IKF5_9RHOO</name>
<dbReference type="InterPro" id="IPR035919">
    <property type="entry name" value="EAL_sf"/>
</dbReference>
<feature type="domain" description="EAL" evidence="1">
    <location>
        <begin position="1"/>
        <end position="239"/>
    </location>
</feature>